<dbReference type="AlphaFoldDB" id="A0A9W7DZU4"/>
<comment type="caution">
    <text evidence="2">The sequence shown here is derived from an EMBL/GenBank/DDBJ whole genome shotgun (WGS) entry which is preliminary data.</text>
</comment>
<sequence length="76" mass="8412">METETVNRKRALDNGGDVDDGDTNVDFDIVGVKKEINIEELEQSLLSSPEAQVHQVVVTADMLEVRLSSSLDSDFF</sequence>
<organism evidence="2 3">
    <name type="scientific">Triparma laevis f. longispina</name>
    <dbReference type="NCBI Taxonomy" id="1714387"/>
    <lineage>
        <taxon>Eukaryota</taxon>
        <taxon>Sar</taxon>
        <taxon>Stramenopiles</taxon>
        <taxon>Ochrophyta</taxon>
        <taxon>Bolidophyceae</taxon>
        <taxon>Parmales</taxon>
        <taxon>Triparmaceae</taxon>
        <taxon>Triparma</taxon>
    </lineage>
</organism>
<reference evidence="3" key="1">
    <citation type="journal article" date="2023" name="Commun. Biol.">
        <title>Genome analysis of Parmales, the sister group of diatoms, reveals the evolutionary specialization of diatoms from phago-mixotrophs to photoautotrophs.</title>
        <authorList>
            <person name="Ban H."/>
            <person name="Sato S."/>
            <person name="Yoshikawa S."/>
            <person name="Yamada K."/>
            <person name="Nakamura Y."/>
            <person name="Ichinomiya M."/>
            <person name="Sato N."/>
            <person name="Blanc-Mathieu R."/>
            <person name="Endo H."/>
            <person name="Kuwata A."/>
            <person name="Ogata H."/>
        </authorList>
    </citation>
    <scope>NUCLEOTIDE SEQUENCE [LARGE SCALE GENOMIC DNA]</scope>
    <source>
        <strain evidence="3">NIES 3700</strain>
    </source>
</reference>
<dbReference type="EMBL" id="BRXW01000504">
    <property type="protein sequence ID" value="GMH60783.1"/>
    <property type="molecule type" value="Genomic_DNA"/>
</dbReference>
<feature type="compositionally biased region" description="Basic and acidic residues" evidence="1">
    <location>
        <begin position="1"/>
        <end position="12"/>
    </location>
</feature>
<evidence type="ECO:0000256" key="1">
    <source>
        <dbReference type="SAM" id="MobiDB-lite"/>
    </source>
</evidence>
<evidence type="ECO:0000313" key="2">
    <source>
        <dbReference type="EMBL" id="GMH60783.1"/>
    </source>
</evidence>
<gene>
    <name evidence="2" type="ORF">TrLO_g13618</name>
</gene>
<accession>A0A9W7DZU4</accession>
<feature type="region of interest" description="Disordered" evidence="1">
    <location>
        <begin position="1"/>
        <end position="22"/>
    </location>
</feature>
<dbReference type="Proteomes" id="UP001165122">
    <property type="component" value="Unassembled WGS sequence"/>
</dbReference>
<proteinExistence type="predicted"/>
<name>A0A9W7DZU4_9STRA</name>
<evidence type="ECO:0000313" key="3">
    <source>
        <dbReference type="Proteomes" id="UP001165122"/>
    </source>
</evidence>
<keyword evidence="3" id="KW-1185">Reference proteome</keyword>
<protein>
    <submittedName>
        <fullName evidence="2">Uncharacterized protein</fullName>
    </submittedName>
</protein>